<reference evidence="1" key="2">
    <citation type="submission" date="2022-06" db="UniProtKB">
        <authorList>
            <consortium name="EnsemblMetazoa"/>
        </authorList>
    </citation>
    <scope>IDENTIFICATION</scope>
    <source>
        <strain evidence="1">PS312</strain>
    </source>
</reference>
<dbReference type="InterPro" id="IPR009563">
    <property type="entry name" value="SSSCA1"/>
</dbReference>
<dbReference type="EnsemblMetazoa" id="PPA46817.1">
    <property type="protein sequence ID" value="PPA46817.1"/>
    <property type="gene ID" value="WBGene00304596"/>
</dbReference>
<dbReference type="AlphaFoldDB" id="A0A8R1Z7G5"/>
<protein>
    <submittedName>
        <fullName evidence="1">Uncharacterized protein</fullName>
    </submittedName>
</protein>
<organism evidence="1 2">
    <name type="scientific">Pristionchus pacificus</name>
    <name type="common">Parasitic nematode worm</name>
    <dbReference type="NCBI Taxonomy" id="54126"/>
    <lineage>
        <taxon>Eukaryota</taxon>
        <taxon>Metazoa</taxon>
        <taxon>Ecdysozoa</taxon>
        <taxon>Nematoda</taxon>
        <taxon>Chromadorea</taxon>
        <taxon>Rhabditida</taxon>
        <taxon>Rhabditina</taxon>
        <taxon>Diplogasteromorpha</taxon>
        <taxon>Diplogasteroidea</taxon>
        <taxon>Neodiplogasteridae</taxon>
        <taxon>Pristionchus</taxon>
    </lineage>
</organism>
<sequence>MVHRGFKRESEKKQPETMVPFNTEKREVIDTPDLNNEVSRRMGELLLRGHTMLNAECECGGILMEDRHGVRRCIACEVREEAPEEDTVVQPSSSSVDTVDDDDRVEMREYVSTNMGKLLMRGHTMLDANCKCSCILMEDREGNRTCLACEFRENKKTKKNTVHADNGFKVVEIPLNGEISSRVIEIPLNGDLPSSSRPAHLDWDDNEEVKDTERDAISARMGEYLLKGVAMLDEYCHCGGIIMQDRGGRKLCVDCEVRNEGKTVEVKEPEKKIMKTEEKPPKKVSFQEQNTPLRKALPPSEWKTVVQMTVESKLIWLSNRLSKTEDYDEMAKILDLIDKGTNVAKNL</sequence>
<dbReference type="OrthoDB" id="1667587at2759"/>
<evidence type="ECO:0000313" key="2">
    <source>
        <dbReference type="Proteomes" id="UP000005239"/>
    </source>
</evidence>
<keyword evidence="2" id="KW-1185">Reference proteome</keyword>
<dbReference type="PANTHER" id="PTHR16537:SF1">
    <property type="entry name" value="PROTEIN ZNRD2"/>
    <property type="match status" value="1"/>
</dbReference>
<name>A0A8R1Z7G5_PRIPA</name>
<dbReference type="InterPro" id="IPR051888">
    <property type="entry name" value="UPF0148_domain"/>
</dbReference>
<gene>
    <name evidence="1" type="primary">WBGene00304596</name>
</gene>
<proteinExistence type="predicted"/>
<reference evidence="2" key="1">
    <citation type="journal article" date="2008" name="Nat. Genet.">
        <title>The Pristionchus pacificus genome provides a unique perspective on nematode lifestyle and parasitism.</title>
        <authorList>
            <person name="Dieterich C."/>
            <person name="Clifton S.W."/>
            <person name="Schuster L.N."/>
            <person name="Chinwalla A."/>
            <person name="Delehaunty K."/>
            <person name="Dinkelacker I."/>
            <person name="Fulton L."/>
            <person name="Fulton R."/>
            <person name="Godfrey J."/>
            <person name="Minx P."/>
            <person name="Mitreva M."/>
            <person name="Roeseler W."/>
            <person name="Tian H."/>
            <person name="Witte H."/>
            <person name="Yang S.P."/>
            <person name="Wilson R.K."/>
            <person name="Sommer R.J."/>
        </authorList>
    </citation>
    <scope>NUCLEOTIDE SEQUENCE [LARGE SCALE GENOMIC DNA]</scope>
    <source>
        <strain evidence="2">PS312</strain>
    </source>
</reference>
<dbReference type="Pfam" id="PF06677">
    <property type="entry name" value="Auto_anti-p27"/>
    <property type="match status" value="3"/>
</dbReference>
<dbReference type="PANTHER" id="PTHR16537">
    <property type="entry name" value="SJOEGREN SYNDROME/SCLERODERMA AUTOANTIGEN 1"/>
    <property type="match status" value="1"/>
</dbReference>
<evidence type="ECO:0000313" key="1">
    <source>
        <dbReference type="EnsemblMetazoa" id="PPA46817.1"/>
    </source>
</evidence>
<dbReference type="Proteomes" id="UP000005239">
    <property type="component" value="Unassembled WGS sequence"/>
</dbReference>
<accession>A0A8R1Z7G5</accession>